<dbReference type="GO" id="GO:1990246">
    <property type="term" value="C:uniplex complex"/>
    <property type="evidence" value="ECO:0007669"/>
    <property type="project" value="TreeGrafter"/>
</dbReference>
<keyword evidence="6" id="KW-0106">Calcium</keyword>
<proteinExistence type="inferred from homology"/>
<feature type="region of interest" description="Disordered" evidence="10">
    <location>
        <begin position="219"/>
        <end position="238"/>
    </location>
</feature>
<evidence type="ECO:0000256" key="6">
    <source>
        <dbReference type="ARBA" id="ARBA00022837"/>
    </source>
</evidence>
<keyword evidence="8" id="KW-0406">Ion transport</keyword>
<protein>
    <recommendedName>
        <fullName evidence="12">Calcium uniporter protein C-terminal domain-containing protein</fullName>
    </recommendedName>
</protein>
<reference evidence="14" key="1">
    <citation type="submission" date="2019-02" db="EMBL/GenBank/DDBJ databases">
        <title>FDA dAtabase for Regulatory Grade micrObial Sequences (FDA-ARGOS): Supporting development and validation of Infectious Disease Dx tests.</title>
        <authorList>
            <person name="Duncan R."/>
            <person name="Fisher C."/>
            <person name="Tallon L."/>
            <person name="Sadzewicz L."/>
            <person name="Sengamalay N."/>
            <person name="Ott S."/>
            <person name="Godinez A."/>
            <person name="Nagaraj S."/>
            <person name="Vavikolanu K."/>
            <person name="Nadendla S."/>
            <person name="Aluvathingal J."/>
            <person name="Sichtig H."/>
        </authorList>
    </citation>
    <scope>NUCLEOTIDE SEQUENCE [LARGE SCALE GENOMIC DNA]</scope>
    <source>
        <strain evidence="14">FDAARGOS_361</strain>
    </source>
</reference>
<keyword evidence="9 11" id="KW-0472">Membrane</keyword>
<dbReference type="VEuPathDB" id="TriTrypDB:LdCL_130010300"/>
<evidence type="ECO:0000256" key="3">
    <source>
        <dbReference type="ARBA" id="ARBA00022448"/>
    </source>
</evidence>
<feature type="transmembrane region" description="Helical" evidence="11">
    <location>
        <begin position="500"/>
        <end position="529"/>
    </location>
</feature>
<keyword evidence="4" id="KW-0109">Calcium transport</keyword>
<evidence type="ECO:0000256" key="9">
    <source>
        <dbReference type="ARBA" id="ARBA00023136"/>
    </source>
</evidence>
<name>A0A504XJM0_LEIDO</name>
<dbReference type="VEuPathDB" id="TriTrypDB:LdBPK_130480.1"/>
<dbReference type="Pfam" id="PF04678">
    <property type="entry name" value="MCU"/>
    <property type="match status" value="1"/>
</dbReference>
<dbReference type="PANTHER" id="PTHR13462:SF46">
    <property type="entry name" value="CALCIUM UNIPORTER PROTEIN"/>
    <property type="match status" value="1"/>
</dbReference>
<evidence type="ECO:0000313" key="14">
    <source>
        <dbReference type="Proteomes" id="UP000318447"/>
    </source>
</evidence>
<dbReference type="Proteomes" id="UP000318447">
    <property type="component" value="Unassembled WGS sequence"/>
</dbReference>
<keyword evidence="5 11" id="KW-0812">Transmembrane</keyword>
<dbReference type="VEuPathDB" id="TriTrypDB:LdBPK_130490.1"/>
<keyword evidence="3" id="KW-0813">Transport</keyword>
<feature type="transmembrane region" description="Helical" evidence="11">
    <location>
        <begin position="541"/>
        <end position="558"/>
    </location>
</feature>
<evidence type="ECO:0000256" key="11">
    <source>
        <dbReference type="SAM" id="Phobius"/>
    </source>
</evidence>
<gene>
    <name evidence="13" type="ORF">CGC21_33190</name>
</gene>
<accession>A0A504XJM0</accession>
<feature type="transmembrane region" description="Helical" evidence="11">
    <location>
        <begin position="44"/>
        <end position="63"/>
    </location>
</feature>
<dbReference type="PANTHER" id="PTHR13462">
    <property type="entry name" value="CALCIUM UNIPORTER PROTEIN, MITOCHONDRIAL"/>
    <property type="match status" value="1"/>
</dbReference>
<dbReference type="VEuPathDB" id="TriTrypDB:LDHU3_13.0650"/>
<evidence type="ECO:0000256" key="10">
    <source>
        <dbReference type="SAM" id="MobiDB-lite"/>
    </source>
</evidence>
<evidence type="ECO:0000256" key="2">
    <source>
        <dbReference type="ARBA" id="ARBA00005653"/>
    </source>
</evidence>
<feature type="compositionally biased region" description="Basic and acidic residues" evidence="10">
    <location>
        <begin position="380"/>
        <end position="392"/>
    </location>
</feature>
<organism evidence="13 14">
    <name type="scientific">Leishmania donovani</name>
    <dbReference type="NCBI Taxonomy" id="5661"/>
    <lineage>
        <taxon>Eukaryota</taxon>
        <taxon>Discoba</taxon>
        <taxon>Euglenozoa</taxon>
        <taxon>Kinetoplastea</taxon>
        <taxon>Metakinetoplastina</taxon>
        <taxon>Trypanosomatida</taxon>
        <taxon>Trypanosomatidae</taxon>
        <taxon>Leishmaniinae</taxon>
        <taxon>Leishmania</taxon>
    </lineage>
</organism>
<dbReference type="GO" id="GO:0015292">
    <property type="term" value="F:uniporter activity"/>
    <property type="evidence" value="ECO:0007669"/>
    <property type="project" value="TreeGrafter"/>
</dbReference>
<comment type="similarity">
    <text evidence="2">Belongs to the MCU (TC 1.A.77) family.</text>
</comment>
<evidence type="ECO:0000256" key="1">
    <source>
        <dbReference type="ARBA" id="ARBA00004141"/>
    </source>
</evidence>
<evidence type="ECO:0000259" key="12">
    <source>
        <dbReference type="Pfam" id="PF04678"/>
    </source>
</evidence>
<evidence type="ECO:0000256" key="5">
    <source>
        <dbReference type="ARBA" id="ARBA00022692"/>
    </source>
</evidence>
<comment type="subcellular location">
    <subcellularLocation>
        <location evidence="1">Membrane</location>
        <topology evidence="1">Multi-pass membrane protein</topology>
    </subcellularLocation>
</comment>
<dbReference type="GO" id="GO:0051560">
    <property type="term" value="P:mitochondrial calcium ion homeostasis"/>
    <property type="evidence" value="ECO:0007669"/>
    <property type="project" value="InterPro"/>
</dbReference>
<dbReference type="EMBL" id="RHLC01000031">
    <property type="protein sequence ID" value="TPP45147.1"/>
    <property type="molecule type" value="Genomic_DNA"/>
</dbReference>
<feature type="domain" description="Calcium uniporter protein C-terminal" evidence="12">
    <location>
        <begin position="472"/>
        <end position="591"/>
    </location>
</feature>
<dbReference type="GO" id="GO:0005262">
    <property type="term" value="F:calcium channel activity"/>
    <property type="evidence" value="ECO:0007669"/>
    <property type="project" value="TreeGrafter"/>
</dbReference>
<keyword evidence="7 11" id="KW-1133">Transmembrane helix</keyword>
<dbReference type="VEuPathDB" id="TriTrypDB:LDHU3_13.0660"/>
<dbReference type="InterPro" id="IPR039055">
    <property type="entry name" value="MCU_fam"/>
</dbReference>
<dbReference type="AlphaFoldDB" id="A0A504XJM0"/>
<evidence type="ECO:0000256" key="4">
    <source>
        <dbReference type="ARBA" id="ARBA00022568"/>
    </source>
</evidence>
<evidence type="ECO:0000313" key="13">
    <source>
        <dbReference type="EMBL" id="TPP45147.1"/>
    </source>
</evidence>
<dbReference type="VEuPathDB" id="TriTrypDB:LdCL_130010200"/>
<feature type="region of interest" description="Disordered" evidence="10">
    <location>
        <begin position="379"/>
        <end position="400"/>
    </location>
</feature>
<evidence type="ECO:0000256" key="7">
    <source>
        <dbReference type="ARBA" id="ARBA00022989"/>
    </source>
</evidence>
<dbReference type="GO" id="GO:0036444">
    <property type="term" value="P:calcium import into the mitochondrion"/>
    <property type="evidence" value="ECO:0007669"/>
    <property type="project" value="TreeGrafter"/>
</dbReference>
<comment type="caution">
    <text evidence="13">The sequence shown here is derived from an EMBL/GenBank/DDBJ whole genome shotgun (WGS) entry which is preliminary data.</text>
</comment>
<evidence type="ECO:0000256" key="8">
    <source>
        <dbReference type="ARBA" id="ARBA00023065"/>
    </source>
</evidence>
<dbReference type="InterPro" id="IPR006769">
    <property type="entry name" value="MCU_C"/>
</dbReference>
<sequence length="612" mass="66079">MATMDLLNFISLAIDLRDYPGYATCIRATEYPGLALCEYSAVTGMRYTVPLGYAASAVYFYLYHRPRLSFADRSLTKLHHYFYPSAGYSTPLGIIGGVLYGAAECVQGLTPAALEATAAREKAAAVMAAEQYSQRHRAAKQRLKAEQSFASKALAWLRLCEDPVQAELARMGLGEDSIAWETLLVPQGYLWTQLHSVVHDPARYRGYEAPVAIGAAVPTSTDERLSQPSGGASTPCPSPSGVLSFSRAYFTKPQVDAVVSRIGTLRTSPEDDRWMRSAGRCGAYGVFGMLLTWNSGGALFRAQMGLGLGVTIAGLASATRLDEVTTAADASAKAKLTSPGAPLTHVLKPIPTSGAASSFSVTPSAVVLHTSYASLSAADEVGHDESRSRGADAGDGSTRTAHLTATPSYAVTNVAAFEQLIAEALRLSEVTLEAAATVGAPPAPSPSSPVLATSASRGSAREAPITLIADHTVRELQVLLAEAERTLAPFTARKARIDKFVYGVYLPLLKYGTFAFFAAQLVVYFNWIFFVFDWNLVEPTTYFLAYTGIFCSLVYHYYHCSGDGSTWKDMFQHLARRKAEKKYAQVQLDVVGMAQLQRRITLIKKELARMSV</sequence>